<dbReference type="RefSeq" id="WP_378478989.1">
    <property type="nucleotide sequence ID" value="NZ_JBHUIW010000020.1"/>
</dbReference>
<proteinExistence type="predicted"/>
<dbReference type="Pfam" id="PF21342">
    <property type="entry name" value="SoxA-TsdA_cyt-c"/>
    <property type="match status" value="1"/>
</dbReference>
<feature type="region of interest" description="Disordered" evidence="5">
    <location>
        <begin position="1"/>
        <end position="26"/>
    </location>
</feature>
<dbReference type="Proteomes" id="UP001597314">
    <property type="component" value="Unassembled WGS sequence"/>
</dbReference>
<keyword evidence="3 4" id="KW-0408">Iron</keyword>
<dbReference type="PROSITE" id="PS51007">
    <property type="entry name" value="CYTC"/>
    <property type="match status" value="1"/>
</dbReference>
<dbReference type="InterPro" id="IPR036909">
    <property type="entry name" value="Cyt_c-like_dom_sf"/>
</dbReference>
<feature type="compositionally biased region" description="Low complexity" evidence="5">
    <location>
        <begin position="1"/>
        <end position="11"/>
    </location>
</feature>
<keyword evidence="8" id="KW-1185">Reference proteome</keyword>
<keyword evidence="2 4" id="KW-0479">Metal-binding</keyword>
<name>A0ABW5AM27_9BRAD</name>
<reference evidence="8" key="1">
    <citation type="journal article" date="2019" name="Int. J. Syst. Evol. Microbiol.">
        <title>The Global Catalogue of Microorganisms (GCM) 10K type strain sequencing project: providing services to taxonomists for standard genome sequencing and annotation.</title>
        <authorList>
            <consortium name="The Broad Institute Genomics Platform"/>
            <consortium name="The Broad Institute Genome Sequencing Center for Infectious Disease"/>
            <person name="Wu L."/>
            <person name="Ma J."/>
        </authorList>
    </citation>
    <scope>NUCLEOTIDE SEQUENCE [LARGE SCALE GENOMIC DNA]</scope>
    <source>
        <strain evidence="8">CGMCC 1.6774</strain>
    </source>
</reference>
<evidence type="ECO:0000313" key="7">
    <source>
        <dbReference type="EMBL" id="MFD2183736.1"/>
    </source>
</evidence>
<feature type="region of interest" description="Disordered" evidence="5">
    <location>
        <begin position="50"/>
        <end position="80"/>
    </location>
</feature>
<protein>
    <submittedName>
        <fullName evidence="7">C-type cytochrome</fullName>
    </submittedName>
</protein>
<organism evidence="7 8">
    <name type="scientific">Rhodoplanes azumiensis</name>
    <dbReference type="NCBI Taxonomy" id="1897628"/>
    <lineage>
        <taxon>Bacteria</taxon>
        <taxon>Pseudomonadati</taxon>
        <taxon>Pseudomonadota</taxon>
        <taxon>Alphaproteobacteria</taxon>
        <taxon>Hyphomicrobiales</taxon>
        <taxon>Nitrobacteraceae</taxon>
        <taxon>Rhodoplanes</taxon>
    </lineage>
</organism>
<dbReference type="Gene3D" id="1.10.760.10">
    <property type="entry name" value="Cytochrome c-like domain"/>
    <property type="match status" value="2"/>
</dbReference>
<evidence type="ECO:0000256" key="4">
    <source>
        <dbReference type="PROSITE-ProRule" id="PRU00433"/>
    </source>
</evidence>
<gene>
    <name evidence="7" type="ORF">ACFSOX_16400</name>
</gene>
<comment type="caution">
    <text evidence="7">The sequence shown here is derived from an EMBL/GenBank/DDBJ whole genome shotgun (WGS) entry which is preliminary data.</text>
</comment>
<dbReference type="PANTHER" id="PTHR35008">
    <property type="entry name" value="BLL4482 PROTEIN-RELATED"/>
    <property type="match status" value="1"/>
</dbReference>
<evidence type="ECO:0000256" key="1">
    <source>
        <dbReference type="ARBA" id="ARBA00022617"/>
    </source>
</evidence>
<feature type="domain" description="Cytochrome c" evidence="6">
    <location>
        <begin position="211"/>
        <end position="304"/>
    </location>
</feature>
<accession>A0ABW5AM27</accession>
<dbReference type="InterPro" id="IPR051459">
    <property type="entry name" value="Cytochrome_c-type_DH"/>
</dbReference>
<dbReference type="EMBL" id="JBHUIW010000020">
    <property type="protein sequence ID" value="MFD2183736.1"/>
    <property type="molecule type" value="Genomic_DNA"/>
</dbReference>
<dbReference type="PANTHER" id="PTHR35008:SF9">
    <property type="entry name" value="CYTOCHROME C DOMAIN-CONTAINING PROTEIN"/>
    <property type="match status" value="1"/>
</dbReference>
<evidence type="ECO:0000259" key="6">
    <source>
        <dbReference type="PROSITE" id="PS51007"/>
    </source>
</evidence>
<dbReference type="Pfam" id="PF00034">
    <property type="entry name" value="Cytochrom_C"/>
    <property type="match status" value="1"/>
</dbReference>
<evidence type="ECO:0000256" key="3">
    <source>
        <dbReference type="ARBA" id="ARBA00023004"/>
    </source>
</evidence>
<evidence type="ECO:0000256" key="2">
    <source>
        <dbReference type="ARBA" id="ARBA00022723"/>
    </source>
</evidence>
<sequence>MLSSPRSATLARRSRSSVRPNPEPPMRRLAVLSLPLVAVTAAGLALAQSAPPSASSSAPPPGPDRILTAPEIGALPDDPPARLVRRGRDLFTATYAHIGPEVADPAKRFAGNNLACGNCHLHAGTKKFGLPIYGLFETFPQYSARAGAEVTIEDRIESCMTRSLNGRPLPKDGPEMAAFVAYVKFLSEGYRPGQPVAGLGSGAMPELDRAADPVRGKALYAKACLDCHGADGRGIRRSLPTTDLGYMVPPLWGPDSFNDGAGMARLITAANFLHFNMPHGTDHLDPQLAVADAWDIAAYMVSQPRPQRAGLDKDFPDLLLKPVDTPYGPYADGFTAEQHKYGPFAPIRAAIDKLKAEKAAAPPR</sequence>
<evidence type="ECO:0000313" key="8">
    <source>
        <dbReference type="Proteomes" id="UP001597314"/>
    </source>
</evidence>
<dbReference type="SUPFAM" id="SSF46626">
    <property type="entry name" value="Cytochrome c"/>
    <property type="match status" value="2"/>
</dbReference>
<dbReference type="InterPro" id="IPR009056">
    <property type="entry name" value="Cyt_c-like_dom"/>
</dbReference>
<evidence type="ECO:0000256" key="5">
    <source>
        <dbReference type="SAM" id="MobiDB-lite"/>
    </source>
</evidence>
<keyword evidence="1 4" id="KW-0349">Heme</keyword>